<dbReference type="InterPro" id="IPR036116">
    <property type="entry name" value="FN3_sf"/>
</dbReference>
<dbReference type="InterPro" id="IPR003961">
    <property type="entry name" value="FN3_dom"/>
</dbReference>
<dbReference type="AlphaFoldDB" id="H2YZL4"/>
<reference evidence="2" key="2">
    <citation type="submission" date="2025-08" db="UniProtKB">
        <authorList>
            <consortium name="Ensembl"/>
        </authorList>
    </citation>
    <scope>IDENTIFICATION</scope>
</reference>
<accession>H2YZL4</accession>
<feature type="domain" description="Fibronectin type-III" evidence="1">
    <location>
        <begin position="1"/>
        <end position="76"/>
    </location>
</feature>
<reference evidence="3" key="1">
    <citation type="submission" date="2003-08" db="EMBL/GenBank/DDBJ databases">
        <authorList>
            <person name="Birren B."/>
            <person name="Nusbaum C."/>
            <person name="Abebe A."/>
            <person name="Abouelleil A."/>
            <person name="Adekoya E."/>
            <person name="Ait-zahra M."/>
            <person name="Allen N."/>
            <person name="Allen T."/>
            <person name="An P."/>
            <person name="Anderson M."/>
            <person name="Anderson S."/>
            <person name="Arachchi H."/>
            <person name="Armbruster J."/>
            <person name="Bachantsang P."/>
            <person name="Baldwin J."/>
            <person name="Barry A."/>
            <person name="Bayul T."/>
            <person name="Blitshsteyn B."/>
            <person name="Bloom T."/>
            <person name="Blye J."/>
            <person name="Boguslavskiy L."/>
            <person name="Borowsky M."/>
            <person name="Boukhgalter B."/>
            <person name="Brunache A."/>
            <person name="Butler J."/>
            <person name="Calixte N."/>
            <person name="Calvo S."/>
            <person name="Camarata J."/>
            <person name="Campo K."/>
            <person name="Chang J."/>
            <person name="Cheshatsang Y."/>
            <person name="Citroen M."/>
            <person name="Collymore A."/>
            <person name="Considine T."/>
            <person name="Cook A."/>
            <person name="Cooke P."/>
            <person name="Corum B."/>
            <person name="Cuomo C."/>
            <person name="David R."/>
            <person name="Dawoe T."/>
            <person name="Degray S."/>
            <person name="Dodge S."/>
            <person name="Dooley K."/>
            <person name="Dorje P."/>
            <person name="Dorjee K."/>
            <person name="Dorris L."/>
            <person name="Duffey N."/>
            <person name="Dupes A."/>
            <person name="Elkins T."/>
            <person name="Engels R."/>
            <person name="Erickson J."/>
            <person name="Farina A."/>
            <person name="Faro S."/>
            <person name="Ferreira P."/>
            <person name="Fischer H."/>
            <person name="Fitzgerald M."/>
            <person name="Foley K."/>
            <person name="Gage D."/>
            <person name="Galagan J."/>
            <person name="Gearin G."/>
            <person name="Gnerre S."/>
            <person name="Gnirke A."/>
            <person name="Goyette A."/>
            <person name="Graham J."/>
            <person name="Grandbois E."/>
            <person name="Gyaltsen K."/>
            <person name="Hafez N."/>
            <person name="Hagopian D."/>
            <person name="Hagos B."/>
            <person name="Hall J."/>
            <person name="Hatcher B."/>
            <person name="Heller A."/>
            <person name="Higgins H."/>
            <person name="Honan T."/>
            <person name="Horn A."/>
            <person name="Houde N."/>
            <person name="Hughes L."/>
            <person name="Hulme W."/>
            <person name="Husby E."/>
            <person name="Iliev I."/>
            <person name="Jaffe D."/>
            <person name="Jones C."/>
            <person name="Kamal M."/>
            <person name="Kamat A."/>
            <person name="Kamvysselis M."/>
            <person name="Karlsson E."/>
            <person name="Kells C."/>
            <person name="Kieu A."/>
            <person name="Kisner P."/>
            <person name="Kodira C."/>
            <person name="Kulbokas E."/>
            <person name="Labutti K."/>
            <person name="Lama D."/>
            <person name="Landers T."/>
            <person name="Leger J."/>
            <person name="Levine S."/>
            <person name="Lewis D."/>
            <person name="Lewis T."/>
            <person name="Lindblad-toh K."/>
            <person name="Liu X."/>
            <person name="Lokyitsang T."/>
            <person name="Lokyitsang Y."/>
            <person name="Lucien O."/>
            <person name="Lui A."/>
            <person name="Ma L.J."/>
            <person name="Mabbitt R."/>
            <person name="Macdonald J."/>
            <person name="Maclean C."/>
            <person name="Major J."/>
            <person name="Manning J."/>
            <person name="Marabella R."/>
            <person name="Maru K."/>
            <person name="Matthews C."/>
            <person name="Mauceli E."/>
            <person name="Mccarthy M."/>
            <person name="Mcdonough S."/>
            <person name="Mcghee T."/>
            <person name="Meldrim J."/>
            <person name="Meneus L."/>
            <person name="Mesirov J."/>
            <person name="Mihalev A."/>
            <person name="Mihova T."/>
            <person name="Mikkelsen T."/>
            <person name="Mlenga V."/>
            <person name="Moru K."/>
            <person name="Mozes J."/>
            <person name="Mulrain L."/>
            <person name="Munson G."/>
            <person name="Naylor J."/>
            <person name="Newes C."/>
            <person name="Nguyen C."/>
            <person name="Nguyen N."/>
            <person name="Nguyen T."/>
            <person name="Nicol R."/>
            <person name="Nielsen C."/>
            <person name="Nizzari M."/>
            <person name="Norbu C."/>
            <person name="Norbu N."/>
            <person name="O'donnell P."/>
            <person name="Okoawo O."/>
            <person name="O'leary S."/>
            <person name="Omotosho B."/>
            <person name="O'neill K."/>
            <person name="Osman S."/>
            <person name="Parker S."/>
            <person name="Perrin D."/>
            <person name="Phunkhang P."/>
            <person name="Piqani B."/>
            <person name="Purcell S."/>
            <person name="Rachupka T."/>
            <person name="Ramasamy U."/>
            <person name="Rameau R."/>
            <person name="Ray V."/>
            <person name="Raymond C."/>
            <person name="Retta R."/>
            <person name="Richardson S."/>
            <person name="Rise C."/>
            <person name="Rodriguez J."/>
            <person name="Rogers J."/>
            <person name="Rogov P."/>
            <person name="Rutman M."/>
            <person name="Schupbach R."/>
            <person name="Seaman C."/>
            <person name="Settipalli S."/>
            <person name="Sharpe T."/>
            <person name="Sheridan J."/>
            <person name="Sherpa N."/>
            <person name="Shi J."/>
            <person name="Smirnov S."/>
            <person name="Smith C."/>
            <person name="Sougnez C."/>
            <person name="Spencer B."/>
            <person name="Stalker J."/>
            <person name="Stange-thomann N."/>
            <person name="Stavropoulos S."/>
            <person name="Stetson K."/>
            <person name="Stone C."/>
            <person name="Stone S."/>
            <person name="Stubbs M."/>
            <person name="Talamas J."/>
            <person name="Tchuinga P."/>
            <person name="Tenzing P."/>
            <person name="Tesfaye S."/>
            <person name="Theodore J."/>
            <person name="Thoulutsang Y."/>
            <person name="Topham K."/>
            <person name="Towey S."/>
            <person name="Tsamla T."/>
            <person name="Tsomo N."/>
            <person name="Vallee D."/>
            <person name="Vassiliev H."/>
            <person name="Venkataraman V."/>
            <person name="Vinson J."/>
            <person name="Vo A."/>
            <person name="Wade C."/>
            <person name="Wang S."/>
            <person name="Wangchuk T."/>
            <person name="Wangdi T."/>
            <person name="Whittaker C."/>
            <person name="Wilkinson J."/>
            <person name="Wu Y."/>
            <person name="Wyman D."/>
            <person name="Yadav S."/>
            <person name="Yang S."/>
            <person name="Yang X."/>
            <person name="Yeager S."/>
            <person name="Yee E."/>
            <person name="Young G."/>
            <person name="Zainoun J."/>
            <person name="Zembeck L."/>
            <person name="Zimmer A."/>
            <person name="Zody M."/>
            <person name="Lander E."/>
        </authorList>
    </citation>
    <scope>NUCLEOTIDE SEQUENCE [LARGE SCALE GENOMIC DNA]</scope>
</reference>
<evidence type="ECO:0000259" key="1">
    <source>
        <dbReference type="PROSITE" id="PS50853"/>
    </source>
</evidence>
<dbReference type="InterPro" id="IPR013783">
    <property type="entry name" value="Ig-like_fold"/>
</dbReference>
<proteinExistence type="predicted"/>
<keyword evidence="3" id="KW-1185">Reference proteome</keyword>
<protein>
    <recommendedName>
        <fullName evidence="1">Fibronectin type-III domain-containing protein</fullName>
    </recommendedName>
</protein>
<reference evidence="2" key="3">
    <citation type="submission" date="2025-09" db="UniProtKB">
        <authorList>
            <consortium name="Ensembl"/>
        </authorList>
    </citation>
    <scope>IDENTIFICATION</scope>
</reference>
<evidence type="ECO:0000313" key="3">
    <source>
        <dbReference type="Proteomes" id="UP000007875"/>
    </source>
</evidence>
<evidence type="ECO:0000313" key="2">
    <source>
        <dbReference type="Ensembl" id="ENSCSAVP00000010776.1"/>
    </source>
</evidence>
<dbReference type="Gene3D" id="2.60.40.10">
    <property type="entry name" value="Immunoglobulins"/>
    <property type="match status" value="1"/>
</dbReference>
<dbReference type="SUPFAM" id="SSF49265">
    <property type="entry name" value="Fibronectin type III"/>
    <property type="match status" value="1"/>
</dbReference>
<organism evidence="2 3">
    <name type="scientific">Ciona savignyi</name>
    <name type="common">Pacific transparent sea squirt</name>
    <dbReference type="NCBI Taxonomy" id="51511"/>
    <lineage>
        <taxon>Eukaryota</taxon>
        <taxon>Metazoa</taxon>
        <taxon>Chordata</taxon>
        <taxon>Tunicata</taxon>
        <taxon>Ascidiacea</taxon>
        <taxon>Phlebobranchia</taxon>
        <taxon>Cionidae</taxon>
        <taxon>Ciona</taxon>
    </lineage>
</organism>
<sequence>MLVISWDMVNGTSGYSVEVATTSGEIISASVDVQGNKAYISGLSPFTFYDLSIRAITEGGQLGDHEEFRARTAGSGIRVNAWWMSQTTFGGEATIFREFVIPPGNFYVAVQLTCPVDEVVVWNANMEGTLVAKPVQGTYVIVIDTGAGCPEGITVQNIWEMDQVVNLMDTENPNIMYFIQRVDQWYSNNIGFIFSAACSDRSGLTAVLSKDPSLIAVAFN</sequence>
<dbReference type="HOGENOM" id="CLU_1255589_0_0_1"/>
<dbReference type="PROSITE" id="PS50853">
    <property type="entry name" value="FN3"/>
    <property type="match status" value="1"/>
</dbReference>
<dbReference type="CDD" id="cd00063">
    <property type="entry name" value="FN3"/>
    <property type="match status" value="1"/>
</dbReference>
<name>H2YZL4_CIOSA</name>
<dbReference type="Ensembl" id="ENSCSAVT00000010906.1">
    <property type="protein sequence ID" value="ENSCSAVP00000010776.1"/>
    <property type="gene ID" value="ENSCSAVG00000006322.1"/>
</dbReference>
<dbReference type="Proteomes" id="UP000007875">
    <property type="component" value="Unassembled WGS sequence"/>
</dbReference>
<dbReference type="GeneTree" id="ENSGT00390000005522"/>